<accession>A0A6B0UWE2</accession>
<feature type="compositionally biased region" description="Basic residues" evidence="1">
    <location>
        <begin position="50"/>
        <end position="62"/>
    </location>
</feature>
<reference evidence="2" key="1">
    <citation type="submission" date="2019-12" db="EMBL/GenBank/DDBJ databases">
        <title>An insight into the sialome of adult female Ixodes ricinus ticks feeding for 6 days.</title>
        <authorList>
            <person name="Perner J."/>
            <person name="Ribeiro J.M.C."/>
        </authorList>
    </citation>
    <scope>NUCLEOTIDE SEQUENCE</scope>
    <source>
        <strain evidence="2">Semi-engorged</strain>
        <tissue evidence="2">Salivary glands</tissue>
    </source>
</reference>
<evidence type="ECO:0000256" key="1">
    <source>
        <dbReference type="SAM" id="MobiDB-lite"/>
    </source>
</evidence>
<dbReference type="AlphaFoldDB" id="A0A6B0UWE2"/>
<sequence length="154" mass="17914">MQVSRGISFVLCLRILHARHRGLRRVTGRLGDVFGGGHLQHRRLFLLPRRRRGSPNHKSTRGRRPDRDEGSVRARTTQRVLGEAFCDALHHFQFFRVCEVTGRRIVSQNVCPYVDQRPIDQPLLHIFEHLLGNFPKCPKFIGICCYVLLHHLHL</sequence>
<organism evidence="2">
    <name type="scientific">Ixodes ricinus</name>
    <name type="common">Common tick</name>
    <name type="synonym">Acarus ricinus</name>
    <dbReference type="NCBI Taxonomy" id="34613"/>
    <lineage>
        <taxon>Eukaryota</taxon>
        <taxon>Metazoa</taxon>
        <taxon>Ecdysozoa</taxon>
        <taxon>Arthropoda</taxon>
        <taxon>Chelicerata</taxon>
        <taxon>Arachnida</taxon>
        <taxon>Acari</taxon>
        <taxon>Parasitiformes</taxon>
        <taxon>Ixodida</taxon>
        <taxon>Ixodoidea</taxon>
        <taxon>Ixodidae</taxon>
        <taxon>Ixodinae</taxon>
        <taxon>Ixodes</taxon>
    </lineage>
</organism>
<feature type="compositionally biased region" description="Basic and acidic residues" evidence="1">
    <location>
        <begin position="63"/>
        <end position="72"/>
    </location>
</feature>
<dbReference type="EMBL" id="GIFC01011853">
    <property type="protein sequence ID" value="MXU93936.1"/>
    <property type="molecule type" value="Transcribed_RNA"/>
</dbReference>
<evidence type="ECO:0000313" key="2">
    <source>
        <dbReference type="EMBL" id="MXU93936.1"/>
    </source>
</evidence>
<proteinExistence type="predicted"/>
<name>A0A6B0UWE2_IXORI</name>
<feature type="region of interest" description="Disordered" evidence="1">
    <location>
        <begin position="50"/>
        <end position="73"/>
    </location>
</feature>
<protein>
    <submittedName>
        <fullName evidence="2">Putative secreted protein</fullName>
    </submittedName>
</protein>